<feature type="domain" description="GST N-terminal" evidence="1">
    <location>
        <begin position="1"/>
        <end position="81"/>
    </location>
</feature>
<dbReference type="GO" id="GO:0016740">
    <property type="term" value="F:transferase activity"/>
    <property type="evidence" value="ECO:0007669"/>
    <property type="project" value="UniProtKB-KW"/>
</dbReference>
<dbReference type="SUPFAM" id="SSF47616">
    <property type="entry name" value="GST C-terminal domain-like"/>
    <property type="match status" value="1"/>
</dbReference>
<dbReference type="InterPro" id="IPR036282">
    <property type="entry name" value="Glutathione-S-Trfase_C_sf"/>
</dbReference>
<dbReference type="EMBL" id="LAJY01000387">
    <property type="protein sequence ID" value="KJV09007.1"/>
    <property type="molecule type" value="Genomic_DNA"/>
</dbReference>
<dbReference type="SFLD" id="SFLDS00019">
    <property type="entry name" value="Glutathione_Transferase_(cytos"/>
    <property type="match status" value="1"/>
</dbReference>
<dbReference type="InterPro" id="IPR010987">
    <property type="entry name" value="Glutathione-S-Trfase_C-like"/>
</dbReference>
<reference evidence="3 4" key="1">
    <citation type="submission" date="2015-03" db="EMBL/GenBank/DDBJ databases">
        <title>Draft genome sequence of Elstera litoralis.</title>
        <authorList>
            <person name="Rahalkar M.C."/>
            <person name="Dhakephalkar P.K."/>
            <person name="Pore S.D."/>
            <person name="Arora P."/>
            <person name="Kapse N.G."/>
            <person name="Pandit P.S."/>
        </authorList>
    </citation>
    <scope>NUCLEOTIDE SEQUENCE [LARGE SCALE GENOMIC DNA]</scope>
    <source>
        <strain evidence="3 4">Dia-1</strain>
    </source>
</reference>
<accession>A0A0F3IQW1</accession>
<dbReference type="PROSITE" id="PS50404">
    <property type="entry name" value="GST_NTER"/>
    <property type="match status" value="1"/>
</dbReference>
<gene>
    <name evidence="3" type="ORF">VZ95_14130</name>
</gene>
<dbReference type="Gene3D" id="1.20.1050.10">
    <property type="match status" value="1"/>
</dbReference>
<dbReference type="PANTHER" id="PTHR44051">
    <property type="entry name" value="GLUTATHIONE S-TRANSFERASE-RELATED"/>
    <property type="match status" value="1"/>
</dbReference>
<dbReference type="PATRIC" id="fig|552518.3.peg.2567"/>
<evidence type="ECO:0000259" key="2">
    <source>
        <dbReference type="PROSITE" id="PS50405"/>
    </source>
</evidence>
<sequence>MKLYYSPGACSLASHIILHEVGKPFAAERVDLATKTTASGAAFGSITPKSQVPALQLPSGDVLTEGAAILQFIADSAAATTLAPPVGTLARARVQELLNFTASELHKAFGPLFSATASQAAKDAAPAAIGKCFDWLEALLSDGREYLTGPQFTVADAYAFVVAGWAGPTGIGLSRWPQLEAFVARVKARSSVKAALQAEALAA</sequence>
<dbReference type="SFLD" id="SFLDG01150">
    <property type="entry name" value="Main.1:_Beta-like"/>
    <property type="match status" value="1"/>
</dbReference>
<dbReference type="Gene3D" id="3.40.30.10">
    <property type="entry name" value="Glutaredoxin"/>
    <property type="match status" value="1"/>
</dbReference>
<feature type="domain" description="GST C-terminal" evidence="2">
    <location>
        <begin position="87"/>
        <end position="203"/>
    </location>
</feature>
<dbReference type="InterPro" id="IPR004045">
    <property type="entry name" value="Glutathione_S-Trfase_N"/>
</dbReference>
<dbReference type="InterPro" id="IPR036249">
    <property type="entry name" value="Thioredoxin-like_sf"/>
</dbReference>
<dbReference type="SFLD" id="SFLDG00358">
    <property type="entry name" value="Main_(cytGST)"/>
    <property type="match status" value="1"/>
</dbReference>
<keyword evidence="3" id="KW-0808">Transferase</keyword>
<dbReference type="Proteomes" id="UP000033774">
    <property type="component" value="Unassembled WGS sequence"/>
</dbReference>
<dbReference type="Pfam" id="PF13409">
    <property type="entry name" value="GST_N_2"/>
    <property type="match status" value="1"/>
</dbReference>
<dbReference type="InterPro" id="IPR040079">
    <property type="entry name" value="Glutathione_S-Trfase"/>
</dbReference>
<proteinExistence type="predicted"/>
<protein>
    <submittedName>
        <fullName evidence="3">Glutathione S-transferase</fullName>
    </submittedName>
</protein>
<comment type="caution">
    <text evidence="3">The sequence shown here is derived from an EMBL/GenBank/DDBJ whole genome shotgun (WGS) entry which is preliminary data.</text>
</comment>
<dbReference type="Pfam" id="PF13410">
    <property type="entry name" value="GST_C_2"/>
    <property type="match status" value="1"/>
</dbReference>
<organism evidence="3 4">
    <name type="scientific">Elstera litoralis</name>
    <dbReference type="NCBI Taxonomy" id="552518"/>
    <lineage>
        <taxon>Bacteria</taxon>
        <taxon>Pseudomonadati</taxon>
        <taxon>Pseudomonadota</taxon>
        <taxon>Alphaproteobacteria</taxon>
        <taxon>Rhodospirillales</taxon>
        <taxon>Rhodospirillaceae</taxon>
        <taxon>Elstera</taxon>
    </lineage>
</organism>
<name>A0A0F3IQW1_9PROT</name>
<evidence type="ECO:0000259" key="1">
    <source>
        <dbReference type="PROSITE" id="PS50404"/>
    </source>
</evidence>
<dbReference type="CDD" id="cd03057">
    <property type="entry name" value="GST_N_Beta"/>
    <property type="match status" value="1"/>
</dbReference>
<dbReference type="AlphaFoldDB" id="A0A0F3IQW1"/>
<dbReference type="PROSITE" id="PS50405">
    <property type="entry name" value="GST_CTER"/>
    <property type="match status" value="1"/>
</dbReference>
<dbReference type="SUPFAM" id="SSF52833">
    <property type="entry name" value="Thioredoxin-like"/>
    <property type="match status" value="1"/>
</dbReference>
<keyword evidence="4" id="KW-1185">Reference proteome</keyword>
<evidence type="ECO:0000313" key="3">
    <source>
        <dbReference type="EMBL" id="KJV09007.1"/>
    </source>
</evidence>
<evidence type="ECO:0000313" key="4">
    <source>
        <dbReference type="Proteomes" id="UP000033774"/>
    </source>
</evidence>
<dbReference type="OrthoDB" id="7583243at2"/>
<dbReference type="NCBIfam" id="NF007831">
    <property type="entry name" value="PRK10542.1"/>
    <property type="match status" value="1"/>
</dbReference>
<dbReference type="CDD" id="cd03188">
    <property type="entry name" value="GST_C_Beta"/>
    <property type="match status" value="1"/>
</dbReference>
<dbReference type="RefSeq" id="WP_045776429.1">
    <property type="nucleotide sequence ID" value="NZ_LAJY01000387.1"/>
</dbReference>
<dbReference type="PANTHER" id="PTHR44051:SF8">
    <property type="entry name" value="GLUTATHIONE S-TRANSFERASE GSTA"/>
    <property type="match status" value="1"/>
</dbReference>